<sequence length="366" mass="39811">MTEMTIPAADKLKQRLIRLISNGGPISVADYMAFCLADHDGGYYMTREPFGTKGDFITAPEVSQMFGELIGVWVVSHWEALGKPAQFTICEIGGGRGTLMSDLLRAAGKLAPEMLHSAHIAMVETSERLTGVQKKKLDGAAPHMSWYKSFEEIPQNTLILVTNELFDALPDHQYIKHEGRFVERMVATHNEAEPQLCFTTGTGGIDPALLPKGHEATPEGTIFEASPARAALMQQISEHIRKYQGAALLIDYGSHEAGFGDTLQALYQHAYQDVFTAPGQADITTHVDFASLAQIAGSLGCAFKAEEQGDFLLRMGLLSRAGQLGAGKSAAVQEQIRDDVERLAAPNQMGSLFKVLSVTYPDLKTI</sequence>
<reference evidence="3 4" key="1">
    <citation type="submission" date="2018-06" db="EMBL/GenBank/DDBJ databases">
        <title>Genomic Encyclopedia of Type Strains, Phase IV (KMG-IV): sequencing the most valuable type-strain genomes for metagenomic binning, comparative biology and taxonomic classification.</title>
        <authorList>
            <person name="Goeker M."/>
        </authorList>
    </citation>
    <scope>NUCLEOTIDE SEQUENCE [LARGE SCALE GENOMIC DNA]</scope>
    <source>
        <strain evidence="3 4">DSM 25619</strain>
    </source>
</reference>
<evidence type="ECO:0000313" key="3">
    <source>
        <dbReference type="EMBL" id="RBO94798.1"/>
    </source>
</evidence>
<gene>
    <name evidence="3" type="ORF">DFR47_104157</name>
</gene>
<dbReference type="PANTHER" id="PTHR12049:SF7">
    <property type="entry name" value="PROTEIN ARGININE METHYLTRANSFERASE NDUFAF7, MITOCHONDRIAL"/>
    <property type="match status" value="1"/>
</dbReference>
<dbReference type="GO" id="GO:0032259">
    <property type="term" value="P:methylation"/>
    <property type="evidence" value="ECO:0007669"/>
    <property type="project" value="UniProtKB-KW"/>
</dbReference>
<keyword evidence="4" id="KW-1185">Reference proteome</keyword>
<protein>
    <submittedName>
        <fullName evidence="3">SAM-dependent MidA family methyltransferase</fullName>
    </submittedName>
</protein>
<keyword evidence="2 3" id="KW-0808">Transferase</keyword>
<keyword evidence="1 3" id="KW-0489">Methyltransferase</keyword>
<dbReference type="Proteomes" id="UP000252893">
    <property type="component" value="Unassembled WGS sequence"/>
</dbReference>
<dbReference type="InterPro" id="IPR003788">
    <property type="entry name" value="NDUFAF7"/>
</dbReference>
<evidence type="ECO:0000256" key="1">
    <source>
        <dbReference type="ARBA" id="ARBA00022603"/>
    </source>
</evidence>
<comment type="caution">
    <text evidence="3">The sequence shown here is derived from an EMBL/GenBank/DDBJ whole genome shotgun (WGS) entry which is preliminary data.</text>
</comment>
<accession>A0A366E008</accession>
<dbReference type="Gene3D" id="3.40.50.12710">
    <property type="match status" value="1"/>
</dbReference>
<evidence type="ECO:0000256" key="2">
    <source>
        <dbReference type="ARBA" id="ARBA00022679"/>
    </source>
</evidence>
<dbReference type="AlphaFoldDB" id="A0A366E008"/>
<dbReference type="PANTHER" id="PTHR12049">
    <property type="entry name" value="PROTEIN ARGININE METHYLTRANSFERASE NDUFAF7, MITOCHONDRIAL"/>
    <property type="match status" value="1"/>
</dbReference>
<name>A0A366E008_9HYPH</name>
<dbReference type="SUPFAM" id="SSF53335">
    <property type="entry name" value="S-adenosyl-L-methionine-dependent methyltransferases"/>
    <property type="match status" value="1"/>
</dbReference>
<dbReference type="GO" id="GO:0035243">
    <property type="term" value="F:protein-arginine omega-N symmetric methyltransferase activity"/>
    <property type="evidence" value="ECO:0007669"/>
    <property type="project" value="TreeGrafter"/>
</dbReference>
<dbReference type="InterPro" id="IPR029063">
    <property type="entry name" value="SAM-dependent_MTases_sf"/>
</dbReference>
<dbReference type="Pfam" id="PF02636">
    <property type="entry name" value="Methyltransf_28"/>
    <property type="match status" value="1"/>
</dbReference>
<organism evidence="3 4">
    <name type="scientific">Pseudochrobactrum asaccharolyticum</name>
    <dbReference type="NCBI Taxonomy" id="354351"/>
    <lineage>
        <taxon>Bacteria</taxon>
        <taxon>Pseudomonadati</taxon>
        <taxon>Pseudomonadota</taxon>
        <taxon>Alphaproteobacteria</taxon>
        <taxon>Hyphomicrobiales</taxon>
        <taxon>Brucellaceae</taxon>
        <taxon>Pseudochrobactrum</taxon>
    </lineage>
</organism>
<dbReference type="EMBL" id="QNRH01000004">
    <property type="protein sequence ID" value="RBO94798.1"/>
    <property type="molecule type" value="Genomic_DNA"/>
</dbReference>
<evidence type="ECO:0000313" key="4">
    <source>
        <dbReference type="Proteomes" id="UP000252893"/>
    </source>
</evidence>
<proteinExistence type="predicted"/>
<dbReference type="InterPro" id="IPR038375">
    <property type="entry name" value="NDUFAF7_sf"/>
</dbReference>